<accession>A0A133KCZ5</accession>
<dbReference type="Gene3D" id="1.10.260.40">
    <property type="entry name" value="lambda repressor-like DNA-binding domains"/>
    <property type="match status" value="1"/>
</dbReference>
<dbReference type="PROSITE" id="PS50943">
    <property type="entry name" value="HTH_CROC1"/>
    <property type="match status" value="1"/>
</dbReference>
<dbReference type="SMART" id="SM00530">
    <property type="entry name" value="HTH_XRE"/>
    <property type="match status" value="1"/>
</dbReference>
<gene>
    <name evidence="2" type="ORF">HMPREF3200_01435</name>
</gene>
<evidence type="ECO:0000313" key="2">
    <source>
        <dbReference type="EMBL" id="KWZ77442.1"/>
    </source>
</evidence>
<feature type="domain" description="HTH cro/C1-type" evidence="1">
    <location>
        <begin position="8"/>
        <end position="62"/>
    </location>
</feature>
<evidence type="ECO:0000313" key="3">
    <source>
        <dbReference type="Proteomes" id="UP000070383"/>
    </source>
</evidence>
<dbReference type="InterPro" id="IPR001387">
    <property type="entry name" value="Cro/C1-type_HTH"/>
</dbReference>
<organism evidence="2 3">
    <name type="scientific">Anaerococcus tetradius</name>
    <dbReference type="NCBI Taxonomy" id="33036"/>
    <lineage>
        <taxon>Bacteria</taxon>
        <taxon>Bacillati</taxon>
        <taxon>Bacillota</taxon>
        <taxon>Tissierellia</taxon>
        <taxon>Tissierellales</taxon>
        <taxon>Peptoniphilaceae</taxon>
        <taxon>Anaerococcus</taxon>
    </lineage>
</organism>
<dbReference type="Pfam" id="PF01381">
    <property type="entry name" value="HTH_3"/>
    <property type="match status" value="1"/>
</dbReference>
<dbReference type="SUPFAM" id="SSF47413">
    <property type="entry name" value="lambda repressor-like DNA-binding domains"/>
    <property type="match status" value="1"/>
</dbReference>
<evidence type="ECO:0000259" key="1">
    <source>
        <dbReference type="PROSITE" id="PS50943"/>
    </source>
</evidence>
<keyword evidence="3" id="KW-1185">Reference proteome</keyword>
<name>A0A133KCZ5_9FIRM</name>
<dbReference type="RefSeq" id="WP_060929654.1">
    <property type="nucleotide sequence ID" value="NZ_KQ955281.1"/>
</dbReference>
<dbReference type="OrthoDB" id="1691113at2"/>
<dbReference type="InterPro" id="IPR010982">
    <property type="entry name" value="Lambda_DNA-bd_dom_sf"/>
</dbReference>
<proteinExistence type="predicted"/>
<dbReference type="AlphaFoldDB" id="A0A133KCZ5"/>
<dbReference type="EMBL" id="LRPM01000049">
    <property type="protein sequence ID" value="KWZ77442.1"/>
    <property type="molecule type" value="Genomic_DNA"/>
</dbReference>
<dbReference type="STRING" id="33036.HMPREF3200_01435"/>
<comment type="caution">
    <text evidence="2">The sequence shown here is derived from an EMBL/GenBank/DDBJ whole genome shotgun (WGS) entry which is preliminary data.</text>
</comment>
<protein>
    <submittedName>
        <fullName evidence="2">DNA-binding helix-turn-helix protein</fullName>
    </submittedName>
</protein>
<dbReference type="PATRIC" id="fig|33036.3.peg.1423"/>
<keyword evidence="2" id="KW-0238">DNA-binding</keyword>
<reference evidence="3" key="1">
    <citation type="submission" date="2016-01" db="EMBL/GenBank/DDBJ databases">
        <authorList>
            <person name="Mitreva M."/>
            <person name="Pepin K.H."/>
            <person name="Mihindukulasuriya K.A."/>
            <person name="Fulton R."/>
            <person name="Fronick C."/>
            <person name="O'Laughlin M."/>
            <person name="Miner T."/>
            <person name="Herter B."/>
            <person name="Rosa B.A."/>
            <person name="Cordes M."/>
            <person name="Tomlinson C."/>
            <person name="Wollam A."/>
            <person name="Palsikar V.B."/>
            <person name="Mardis E.R."/>
            <person name="Wilson R.K."/>
        </authorList>
    </citation>
    <scope>NUCLEOTIDE SEQUENCE [LARGE SCALE GENOMIC DNA]</scope>
    <source>
        <strain evidence="3">MJR8151</strain>
    </source>
</reference>
<dbReference type="GO" id="GO:0003677">
    <property type="term" value="F:DNA binding"/>
    <property type="evidence" value="ECO:0007669"/>
    <property type="project" value="UniProtKB-KW"/>
</dbReference>
<dbReference type="CDD" id="cd00093">
    <property type="entry name" value="HTH_XRE"/>
    <property type="match status" value="1"/>
</dbReference>
<dbReference type="Proteomes" id="UP000070383">
    <property type="component" value="Unassembled WGS sequence"/>
</dbReference>
<sequence>MDTRYSMLKDLRKKYKVTQKFVAELLDIRTNVYQGYEYGNRELPIKYAKRLGRFFQFDWWLLYED</sequence>